<feature type="compositionally biased region" description="Basic residues" evidence="7">
    <location>
        <begin position="11"/>
        <end position="23"/>
    </location>
</feature>
<evidence type="ECO:0000259" key="8">
    <source>
        <dbReference type="PROSITE" id="PS51504"/>
    </source>
</evidence>
<evidence type="ECO:0000256" key="7">
    <source>
        <dbReference type="SAM" id="MobiDB-lite"/>
    </source>
</evidence>
<reference evidence="9" key="2">
    <citation type="journal article" date="2015" name="Fish Shellfish Immunol.">
        <title>Early steps in the European eel (Anguilla anguilla)-Vibrio vulnificus interaction in the gills: Role of the RtxA13 toxin.</title>
        <authorList>
            <person name="Callol A."/>
            <person name="Pajuelo D."/>
            <person name="Ebbesson L."/>
            <person name="Teles M."/>
            <person name="MacKenzie S."/>
            <person name="Amaro C."/>
        </authorList>
    </citation>
    <scope>NUCLEOTIDE SEQUENCE</scope>
</reference>
<proteinExistence type="inferred from homology"/>
<keyword evidence="3 6" id="KW-0158">Chromosome</keyword>
<dbReference type="FunFam" id="1.10.10.10:FF:000140">
    <property type="entry name" value="Histone H1.0"/>
    <property type="match status" value="1"/>
</dbReference>
<comment type="similarity">
    <text evidence="6">Belongs to the histone H1/H5 family.</text>
</comment>
<dbReference type="InterPro" id="IPR036388">
    <property type="entry name" value="WH-like_DNA-bd_sf"/>
</dbReference>
<dbReference type="PANTHER" id="PTHR11467">
    <property type="entry name" value="HISTONE H1"/>
    <property type="match status" value="1"/>
</dbReference>
<dbReference type="PRINTS" id="PR00624">
    <property type="entry name" value="HISTONEH5"/>
</dbReference>
<dbReference type="InterPro" id="IPR005819">
    <property type="entry name" value="H1/H5"/>
</dbReference>
<dbReference type="GO" id="GO:0006334">
    <property type="term" value="P:nucleosome assembly"/>
    <property type="evidence" value="ECO:0007669"/>
    <property type="project" value="InterPro"/>
</dbReference>
<evidence type="ECO:0000256" key="2">
    <source>
        <dbReference type="ARBA" id="ARBA00004286"/>
    </source>
</evidence>
<dbReference type="GO" id="GO:0045910">
    <property type="term" value="P:negative regulation of DNA recombination"/>
    <property type="evidence" value="ECO:0007669"/>
    <property type="project" value="TreeGrafter"/>
</dbReference>
<protein>
    <recommendedName>
        <fullName evidence="8">H15 domain-containing protein</fullName>
    </recommendedName>
</protein>
<feature type="domain" description="H15" evidence="8">
    <location>
        <begin position="23"/>
        <end position="96"/>
    </location>
</feature>
<feature type="compositionally biased region" description="Basic residues" evidence="7">
    <location>
        <begin position="112"/>
        <end position="197"/>
    </location>
</feature>
<dbReference type="PANTHER" id="PTHR11467:SF182">
    <property type="entry name" value="HISTONE H1.0"/>
    <property type="match status" value="1"/>
</dbReference>
<dbReference type="GO" id="GO:0003690">
    <property type="term" value="F:double-stranded DNA binding"/>
    <property type="evidence" value="ECO:0007669"/>
    <property type="project" value="TreeGrafter"/>
</dbReference>
<dbReference type="SUPFAM" id="SSF46785">
    <property type="entry name" value="Winged helix' DNA-binding domain"/>
    <property type="match status" value="1"/>
</dbReference>
<feature type="region of interest" description="Disordered" evidence="7">
    <location>
        <begin position="80"/>
        <end position="197"/>
    </location>
</feature>
<accession>A0A0E9X615</accession>
<comment type="subcellular location">
    <subcellularLocation>
        <location evidence="2">Chromosome</location>
    </subcellularLocation>
    <subcellularLocation>
        <location evidence="1 6">Nucleus</location>
    </subcellularLocation>
</comment>
<name>A0A0E9X615_ANGAN</name>
<dbReference type="SMART" id="SM00526">
    <property type="entry name" value="H15"/>
    <property type="match status" value="1"/>
</dbReference>
<evidence type="ECO:0000256" key="3">
    <source>
        <dbReference type="ARBA" id="ARBA00022454"/>
    </source>
</evidence>
<dbReference type="InterPro" id="IPR005818">
    <property type="entry name" value="Histone_H1/H5_H15"/>
</dbReference>
<sequence>MAETAAAPAQKAKKAKTLKKSTSHPKYSEMILTAVRADNTRGGASRQSIQKYVKSHYKVGENADTQTKLAIKRLVHSGTLCQTKGSGVSGSFRVAKPQDTTKAPKSKPPEKGKKKPVKAAKPKKVTKPKKVVKASVKPKKLKTVAKTVKKTAAKKKPAAKPKKPLKKPKVAKPAKTSKSKTTKPKPKAKTTKKGAKK</sequence>
<dbReference type="GO" id="GO:0000786">
    <property type="term" value="C:nucleosome"/>
    <property type="evidence" value="ECO:0007669"/>
    <property type="project" value="InterPro"/>
</dbReference>
<organism evidence="9">
    <name type="scientific">Anguilla anguilla</name>
    <name type="common">European freshwater eel</name>
    <name type="synonym">Muraena anguilla</name>
    <dbReference type="NCBI Taxonomy" id="7936"/>
    <lineage>
        <taxon>Eukaryota</taxon>
        <taxon>Metazoa</taxon>
        <taxon>Chordata</taxon>
        <taxon>Craniata</taxon>
        <taxon>Vertebrata</taxon>
        <taxon>Euteleostomi</taxon>
        <taxon>Actinopterygii</taxon>
        <taxon>Neopterygii</taxon>
        <taxon>Teleostei</taxon>
        <taxon>Anguilliformes</taxon>
        <taxon>Anguillidae</taxon>
        <taxon>Anguilla</taxon>
    </lineage>
</organism>
<dbReference type="GO" id="GO:0031492">
    <property type="term" value="F:nucleosomal DNA binding"/>
    <property type="evidence" value="ECO:0007669"/>
    <property type="project" value="TreeGrafter"/>
</dbReference>
<dbReference type="CDD" id="cd00073">
    <property type="entry name" value="H15"/>
    <property type="match status" value="1"/>
</dbReference>
<feature type="region of interest" description="Disordered" evidence="7">
    <location>
        <begin position="1"/>
        <end position="24"/>
    </location>
</feature>
<dbReference type="InterPro" id="IPR036390">
    <property type="entry name" value="WH_DNA-bd_sf"/>
</dbReference>
<dbReference type="GO" id="GO:0030261">
    <property type="term" value="P:chromosome condensation"/>
    <property type="evidence" value="ECO:0007669"/>
    <property type="project" value="TreeGrafter"/>
</dbReference>
<evidence type="ECO:0000256" key="1">
    <source>
        <dbReference type="ARBA" id="ARBA00004123"/>
    </source>
</evidence>
<dbReference type="AlphaFoldDB" id="A0A0E9X615"/>
<reference evidence="9" key="1">
    <citation type="submission" date="2014-11" db="EMBL/GenBank/DDBJ databases">
        <authorList>
            <person name="Amaro Gonzalez C."/>
        </authorList>
    </citation>
    <scope>NUCLEOTIDE SEQUENCE</scope>
</reference>
<feature type="compositionally biased region" description="Low complexity" evidence="7">
    <location>
        <begin position="1"/>
        <end position="10"/>
    </location>
</feature>
<dbReference type="GO" id="GO:0030527">
    <property type="term" value="F:structural constituent of chromatin"/>
    <property type="evidence" value="ECO:0007669"/>
    <property type="project" value="InterPro"/>
</dbReference>
<dbReference type="GO" id="GO:0005634">
    <property type="term" value="C:nucleus"/>
    <property type="evidence" value="ECO:0007669"/>
    <property type="project" value="UniProtKB-SubCell"/>
</dbReference>
<evidence type="ECO:0000313" key="9">
    <source>
        <dbReference type="EMBL" id="JAH97138.1"/>
    </source>
</evidence>
<dbReference type="Gene3D" id="1.10.10.10">
    <property type="entry name" value="Winged helix-like DNA-binding domain superfamily/Winged helix DNA-binding domain"/>
    <property type="match status" value="1"/>
</dbReference>
<keyword evidence="4 6" id="KW-0238">DNA-binding</keyword>
<keyword evidence="5 6" id="KW-0539">Nucleus</keyword>
<evidence type="ECO:0000256" key="4">
    <source>
        <dbReference type="ARBA" id="ARBA00023125"/>
    </source>
</evidence>
<dbReference type="PROSITE" id="PS51504">
    <property type="entry name" value="H15"/>
    <property type="match status" value="1"/>
</dbReference>
<evidence type="ECO:0000256" key="5">
    <source>
        <dbReference type="ARBA" id="ARBA00023242"/>
    </source>
</evidence>
<evidence type="ECO:0000256" key="6">
    <source>
        <dbReference type="RuleBase" id="RU003894"/>
    </source>
</evidence>
<dbReference type="Pfam" id="PF00538">
    <property type="entry name" value="Linker_histone"/>
    <property type="match status" value="1"/>
</dbReference>
<dbReference type="EMBL" id="GBXM01011439">
    <property type="protein sequence ID" value="JAH97138.1"/>
    <property type="molecule type" value="Transcribed_RNA"/>
</dbReference>